<sequence length="62" mass="7021">MVDLNPHADRSHAPRGNASCDALRHDLKSGRGASRAAFPRRAWERSNPKADEHQMWELACLR</sequence>
<dbReference type="AlphaFoldDB" id="A0A1T2YXV3"/>
<feature type="compositionally biased region" description="Basic and acidic residues" evidence="1">
    <location>
        <begin position="1"/>
        <end position="12"/>
    </location>
</feature>
<evidence type="ECO:0000313" key="3">
    <source>
        <dbReference type="Proteomes" id="UP000190965"/>
    </source>
</evidence>
<feature type="region of interest" description="Disordered" evidence="1">
    <location>
        <begin position="1"/>
        <end position="51"/>
    </location>
</feature>
<gene>
    <name evidence="2" type="ORF">BFW87_11190</name>
</gene>
<dbReference type="Proteomes" id="UP000190965">
    <property type="component" value="Unassembled WGS sequence"/>
</dbReference>
<protein>
    <recommendedName>
        <fullName evidence="4">DUF1534 domain-containing protein</fullName>
    </recommendedName>
</protein>
<proteinExistence type="predicted"/>
<dbReference type="EMBL" id="MSDF01000014">
    <property type="protein sequence ID" value="OPA96878.1"/>
    <property type="molecule type" value="Genomic_DNA"/>
</dbReference>
<accession>A0A1T2YXV3</accession>
<reference evidence="2 3" key="1">
    <citation type="submission" date="2016-12" db="EMBL/GenBank/DDBJ databases">
        <title>Draft genome sequences of seven strains of Pseudomonas fluorescens that produce 4-formylaminooxyvinylglycine.</title>
        <authorList>
            <person name="Okrent R.A."/>
            <person name="Manning V.A."/>
            <person name="Trippe K.M."/>
        </authorList>
    </citation>
    <scope>NUCLEOTIDE SEQUENCE [LARGE SCALE GENOMIC DNA]</scope>
    <source>
        <strain evidence="2 3">P5A</strain>
    </source>
</reference>
<organism evidence="2 3">
    <name type="scientific">Pseudomonas fluorescens</name>
    <dbReference type="NCBI Taxonomy" id="294"/>
    <lineage>
        <taxon>Bacteria</taxon>
        <taxon>Pseudomonadati</taxon>
        <taxon>Pseudomonadota</taxon>
        <taxon>Gammaproteobacteria</taxon>
        <taxon>Pseudomonadales</taxon>
        <taxon>Pseudomonadaceae</taxon>
        <taxon>Pseudomonas</taxon>
    </lineage>
</organism>
<name>A0A1T2YXV3_PSEFL</name>
<evidence type="ECO:0000256" key="1">
    <source>
        <dbReference type="SAM" id="MobiDB-lite"/>
    </source>
</evidence>
<comment type="caution">
    <text evidence="2">The sequence shown here is derived from an EMBL/GenBank/DDBJ whole genome shotgun (WGS) entry which is preliminary data.</text>
</comment>
<feature type="compositionally biased region" description="Basic and acidic residues" evidence="1">
    <location>
        <begin position="41"/>
        <end position="51"/>
    </location>
</feature>
<evidence type="ECO:0000313" key="2">
    <source>
        <dbReference type="EMBL" id="OPA96878.1"/>
    </source>
</evidence>
<evidence type="ECO:0008006" key="4">
    <source>
        <dbReference type="Google" id="ProtNLM"/>
    </source>
</evidence>